<gene>
    <name evidence="2" type="ORF">Gocc_2108</name>
</gene>
<organism evidence="2 3">
    <name type="scientific">Gaiella occulta</name>
    <dbReference type="NCBI Taxonomy" id="1002870"/>
    <lineage>
        <taxon>Bacteria</taxon>
        <taxon>Bacillati</taxon>
        <taxon>Actinomycetota</taxon>
        <taxon>Thermoleophilia</taxon>
        <taxon>Gaiellales</taxon>
        <taxon>Gaiellaceae</taxon>
        <taxon>Gaiella</taxon>
    </lineage>
</organism>
<dbReference type="InterPro" id="IPR007361">
    <property type="entry name" value="DUF427"/>
</dbReference>
<reference evidence="2 3" key="1">
    <citation type="submission" date="2018-07" db="EMBL/GenBank/DDBJ databases">
        <title>High-quality-draft genome sequence of Gaiella occulta.</title>
        <authorList>
            <person name="Severino R."/>
            <person name="Froufe H.J.C."/>
            <person name="Rainey F.A."/>
            <person name="Barroso C."/>
            <person name="Albuquerque L."/>
            <person name="Lobo-Da-Cunha A."/>
            <person name="Da Costa M.S."/>
            <person name="Egas C."/>
        </authorList>
    </citation>
    <scope>NUCLEOTIDE SEQUENCE [LARGE SCALE GENOMIC DNA]</scope>
    <source>
        <strain evidence="2 3">F2-233</strain>
    </source>
</reference>
<dbReference type="EMBL" id="QQZY01000005">
    <property type="protein sequence ID" value="RDI74011.1"/>
    <property type="molecule type" value="Genomic_DNA"/>
</dbReference>
<dbReference type="InterPro" id="IPR038694">
    <property type="entry name" value="DUF427_sf"/>
</dbReference>
<dbReference type="Pfam" id="PF04248">
    <property type="entry name" value="NTP_transf_9"/>
    <property type="match status" value="1"/>
</dbReference>
<comment type="caution">
    <text evidence="2">The sequence shown here is derived from an EMBL/GenBank/DDBJ whole genome shotgun (WGS) entry which is preliminary data.</text>
</comment>
<evidence type="ECO:0000313" key="2">
    <source>
        <dbReference type="EMBL" id="RDI74011.1"/>
    </source>
</evidence>
<accession>A0A7M2YV44</accession>
<reference evidence="3" key="2">
    <citation type="journal article" date="2019" name="MicrobiologyOpen">
        <title>High-quality draft genome sequence of Gaiella occulta isolated from a 150 meter deep mineral water borehole and comparison with the genome sequences of other deep-branching lineages of the phylum Actinobacteria.</title>
        <authorList>
            <person name="Severino R."/>
            <person name="Froufe H.J.C."/>
            <person name="Barroso C."/>
            <person name="Albuquerque L."/>
            <person name="Lobo-da-Cunha A."/>
            <person name="da Costa M.S."/>
            <person name="Egas C."/>
        </authorList>
    </citation>
    <scope>NUCLEOTIDE SEQUENCE [LARGE SCALE GENOMIC DNA]</scope>
    <source>
        <strain evidence="3">F2-233</strain>
    </source>
</reference>
<protein>
    <recommendedName>
        <fullName evidence="1">DUF427 domain-containing protein</fullName>
    </recommendedName>
</protein>
<evidence type="ECO:0000259" key="1">
    <source>
        <dbReference type="Pfam" id="PF04248"/>
    </source>
</evidence>
<dbReference type="OrthoDB" id="9815163at2"/>
<feature type="domain" description="DUF427" evidence="1">
    <location>
        <begin position="3"/>
        <end position="88"/>
    </location>
</feature>
<name>A0A7M2YV44_9ACTN</name>
<proteinExistence type="predicted"/>
<evidence type="ECO:0000313" key="3">
    <source>
        <dbReference type="Proteomes" id="UP000254134"/>
    </source>
</evidence>
<sequence>MPRAIWNGEVIAESEHTVVVEGNHYFPVESVRREFLVESDKRTVCPWKGTASYYTIDVNGDRNENAAWYYPAPKAAAKSIRGHVAFYHGVEIVDERAGDAGESGLLRRLAGLLSR</sequence>
<dbReference type="Proteomes" id="UP000254134">
    <property type="component" value="Unassembled WGS sequence"/>
</dbReference>
<dbReference type="PANTHER" id="PTHR34310">
    <property type="entry name" value="DUF427 DOMAIN PROTEIN (AFU_ORTHOLOGUE AFUA_3G02220)"/>
    <property type="match status" value="1"/>
</dbReference>
<dbReference type="Gene3D" id="2.170.150.40">
    <property type="entry name" value="Domain of unknown function (DUF427)"/>
    <property type="match status" value="1"/>
</dbReference>
<dbReference type="AlphaFoldDB" id="A0A7M2YV44"/>
<keyword evidence="3" id="KW-1185">Reference proteome</keyword>
<dbReference type="PANTHER" id="PTHR34310:SF5">
    <property type="entry name" value="DUF427 DOMAIN PROTEIN (AFU_ORTHOLOGUE AFUA_3G02220)"/>
    <property type="match status" value="1"/>
</dbReference>